<dbReference type="SUPFAM" id="SSF48317">
    <property type="entry name" value="Acid phosphatase/Vanadium-dependent haloperoxidase"/>
    <property type="match status" value="1"/>
</dbReference>
<feature type="transmembrane region" description="Helical" evidence="1">
    <location>
        <begin position="100"/>
        <end position="121"/>
    </location>
</feature>
<accession>A0ABC8AR19</accession>
<evidence type="ECO:0000259" key="2">
    <source>
        <dbReference type="SMART" id="SM00014"/>
    </source>
</evidence>
<dbReference type="InterPro" id="IPR000326">
    <property type="entry name" value="PAP2/HPO"/>
</dbReference>
<dbReference type="InterPro" id="IPR006311">
    <property type="entry name" value="TAT_signal"/>
</dbReference>
<evidence type="ECO:0000313" key="3">
    <source>
        <dbReference type="EMBL" id="APA96514.1"/>
    </source>
</evidence>
<name>A0ABC8AR19_9NOCA</name>
<dbReference type="Gene3D" id="1.20.144.10">
    <property type="entry name" value="Phosphatidic acid phosphatase type 2/haloperoxidase"/>
    <property type="match status" value="1"/>
</dbReference>
<reference evidence="3 4" key="1">
    <citation type="submission" date="2016-10" db="EMBL/GenBank/DDBJ databases">
        <title>Genome sequence of Nocardia seriolae strain EM150506, isolated from Anguila japonica.</title>
        <authorList>
            <person name="Han H.-J."/>
        </authorList>
    </citation>
    <scope>NUCLEOTIDE SEQUENCE [LARGE SCALE GENOMIC DNA]</scope>
    <source>
        <strain evidence="3 4">EM150506</strain>
    </source>
</reference>
<feature type="transmembrane region" description="Helical" evidence="1">
    <location>
        <begin position="76"/>
        <end position="93"/>
    </location>
</feature>
<organism evidence="3 4">
    <name type="scientific">Nocardia seriolae</name>
    <dbReference type="NCBI Taxonomy" id="37332"/>
    <lineage>
        <taxon>Bacteria</taxon>
        <taxon>Bacillati</taxon>
        <taxon>Actinomycetota</taxon>
        <taxon>Actinomycetes</taxon>
        <taxon>Mycobacteriales</taxon>
        <taxon>Nocardiaceae</taxon>
        <taxon>Nocardia</taxon>
    </lineage>
</organism>
<dbReference type="PANTHER" id="PTHR14969">
    <property type="entry name" value="SPHINGOSINE-1-PHOSPHATE PHOSPHOHYDROLASE"/>
    <property type="match status" value="1"/>
</dbReference>
<protein>
    <submittedName>
        <fullName evidence="3">Undecaprenyl-diphosphate phosphatase</fullName>
        <ecNumber evidence="3">3.6.1.27</ecNumber>
    </submittedName>
</protein>
<dbReference type="GeneID" id="93373190"/>
<dbReference type="EC" id="3.6.1.27" evidence="3"/>
<dbReference type="PANTHER" id="PTHR14969:SF13">
    <property type="entry name" value="AT30094P"/>
    <property type="match status" value="1"/>
</dbReference>
<dbReference type="GO" id="GO:0050380">
    <property type="term" value="F:undecaprenyl-diphosphatase activity"/>
    <property type="evidence" value="ECO:0007669"/>
    <property type="project" value="UniProtKB-EC"/>
</dbReference>
<dbReference type="KEGG" id="nsr:NS506_02450"/>
<dbReference type="Proteomes" id="UP000180166">
    <property type="component" value="Chromosome"/>
</dbReference>
<dbReference type="CDD" id="cd03392">
    <property type="entry name" value="PAP2_like_2"/>
    <property type="match status" value="1"/>
</dbReference>
<sequence>MTRSSGPTDRRTALVTAAVGAAGMSVLAIVFAAILDNVVDGDGIAAIDTPLTGWVAAHRYHGLTAVMTALTRLGDPLMLVAVMTVVVVVAAGPTRTVAPLGIGALAVAGFLLAVVAVKFVVGRPRPALPHPSVDIDGSSFPSGHSTGVCVVGIISAWLLTRWCVRSLAGQVAVWTMVLAVVAGVGFSRVYLGVHYLSDVLAGWVLGALWAGVVIAAGRLWEARPPTRSHRTDSARTP</sequence>
<keyword evidence="1" id="KW-0472">Membrane</keyword>
<keyword evidence="1" id="KW-1133">Transmembrane helix</keyword>
<dbReference type="Pfam" id="PF01569">
    <property type="entry name" value="PAP2"/>
    <property type="match status" value="1"/>
</dbReference>
<keyword evidence="1" id="KW-0812">Transmembrane</keyword>
<proteinExistence type="predicted"/>
<dbReference type="SMART" id="SM00014">
    <property type="entry name" value="acidPPc"/>
    <property type="match status" value="1"/>
</dbReference>
<dbReference type="PROSITE" id="PS51318">
    <property type="entry name" value="TAT"/>
    <property type="match status" value="1"/>
</dbReference>
<evidence type="ECO:0000256" key="1">
    <source>
        <dbReference type="SAM" id="Phobius"/>
    </source>
</evidence>
<dbReference type="RefSeq" id="WP_052086289.1">
    <property type="nucleotide sequence ID" value="NZ_AP017900.1"/>
</dbReference>
<dbReference type="InterPro" id="IPR036938">
    <property type="entry name" value="PAP2/HPO_sf"/>
</dbReference>
<evidence type="ECO:0000313" key="4">
    <source>
        <dbReference type="Proteomes" id="UP000180166"/>
    </source>
</evidence>
<dbReference type="AlphaFoldDB" id="A0ABC8AR19"/>
<feature type="transmembrane region" description="Helical" evidence="1">
    <location>
        <begin position="141"/>
        <end position="159"/>
    </location>
</feature>
<feature type="transmembrane region" description="Helical" evidence="1">
    <location>
        <begin position="12"/>
        <end position="35"/>
    </location>
</feature>
<feature type="transmembrane region" description="Helical" evidence="1">
    <location>
        <begin position="199"/>
        <end position="220"/>
    </location>
</feature>
<feature type="domain" description="Phosphatidic acid phosphatase type 2/haloperoxidase" evidence="2">
    <location>
        <begin position="97"/>
        <end position="214"/>
    </location>
</feature>
<gene>
    <name evidence="3" type="ORF">NS506_02450</name>
</gene>
<keyword evidence="3" id="KW-0378">Hydrolase</keyword>
<feature type="transmembrane region" description="Helical" evidence="1">
    <location>
        <begin position="171"/>
        <end position="193"/>
    </location>
</feature>
<dbReference type="EMBL" id="CP017839">
    <property type="protein sequence ID" value="APA96514.1"/>
    <property type="molecule type" value="Genomic_DNA"/>
</dbReference>